<dbReference type="InterPro" id="IPR029044">
    <property type="entry name" value="Nucleotide-diphossugar_trans"/>
</dbReference>
<dbReference type="Pfam" id="PF00535">
    <property type="entry name" value="Glycos_transf_2"/>
    <property type="match status" value="1"/>
</dbReference>
<evidence type="ECO:0000256" key="1">
    <source>
        <dbReference type="ARBA" id="ARBA00004947"/>
    </source>
</evidence>
<comment type="pathway">
    <text evidence="1">Carbohydrate metabolism; galactose metabolism.</text>
</comment>
<evidence type="ECO:0000256" key="5">
    <source>
        <dbReference type="ARBA" id="ARBA00033067"/>
    </source>
</evidence>
<dbReference type="Pfam" id="PF01370">
    <property type="entry name" value="Epimerase"/>
    <property type="match status" value="1"/>
</dbReference>
<dbReference type="InterPro" id="IPR036291">
    <property type="entry name" value="NAD(P)-bd_dom_sf"/>
</dbReference>
<dbReference type="eggNOG" id="COG1087">
    <property type="taxonomic scope" value="Bacteria"/>
</dbReference>
<dbReference type="InParanoid" id="C7Q462"/>
<dbReference type="eggNOG" id="COG1216">
    <property type="taxonomic scope" value="Bacteria"/>
</dbReference>
<dbReference type="SUPFAM" id="SSF51735">
    <property type="entry name" value="NAD(P)-binding Rossmann-fold domains"/>
    <property type="match status" value="1"/>
</dbReference>
<feature type="domain" description="Glycosyltransferase 2-like" evidence="6">
    <location>
        <begin position="318"/>
        <end position="427"/>
    </location>
</feature>
<reference evidence="8 9" key="1">
    <citation type="journal article" date="2009" name="Stand. Genomic Sci.">
        <title>Complete genome sequence of Catenulispora acidiphila type strain (ID 139908).</title>
        <authorList>
            <person name="Copeland A."/>
            <person name="Lapidus A."/>
            <person name="Glavina Del Rio T."/>
            <person name="Nolan M."/>
            <person name="Lucas S."/>
            <person name="Chen F."/>
            <person name="Tice H."/>
            <person name="Cheng J.F."/>
            <person name="Bruce D."/>
            <person name="Goodwin L."/>
            <person name="Pitluck S."/>
            <person name="Mikhailova N."/>
            <person name="Pati A."/>
            <person name="Ivanova N."/>
            <person name="Mavromatis K."/>
            <person name="Chen A."/>
            <person name="Palaniappan K."/>
            <person name="Chain P."/>
            <person name="Land M."/>
            <person name="Hauser L."/>
            <person name="Chang Y.J."/>
            <person name="Jeffries C.D."/>
            <person name="Chertkov O."/>
            <person name="Brettin T."/>
            <person name="Detter J.C."/>
            <person name="Han C."/>
            <person name="Ali Z."/>
            <person name="Tindall B.J."/>
            <person name="Goker M."/>
            <person name="Bristow J."/>
            <person name="Eisen J.A."/>
            <person name="Markowitz V."/>
            <person name="Hugenholtz P."/>
            <person name="Kyrpides N.C."/>
            <person name="Klenk H.P."/>
        </authorList>
    </citation>
    <scope>NUCLEOTIDE SEQUENCE [LARGE SCALE GENOMIC DNA]</scope>
    <source>
        <strain evidence="9">DSM 44928 / JCM 14897 / NBRC 102108 / NRRL B-24433 / ID139908</strain>
    </source>
</reference>
<dbReference type="GO" id="GO:0033499">
    <property type="term" value="P:galactose catabolic process via UDP-galactose, Leloir pathway"/>
    <property type="evidence" value="ECO:0007669"/>
    <property type="project" value="TreeGrafter"/>
</dbReference>
<dbReference type="AlphaFoldDB" id="C7Q462"/>
<dbReference type="RefSeq" id="WP_012785216.1">
    <property type="nucleotide sequence ID" value="NC_013131.1"/>
</dbReference>
<gene>
    <name evidence="8" type="ordered locus">Caci_0994</name>
</gene>
<dbReference type="Gene3D" id="3.40.50.720">
    <property type="entry name" value="NAD(P)-binding Rossmann-like Domain"/>
    <property type="match status" value="1"/>
</dbReference>
<proteinExistence type="inferred from homology"/>
<dbReference type="InterPro" id="IPR001173">
    <property type="entry name" value="Glyco_trans_2-like"/>
</dbReference>
<feature type="domain" description="NAD-dependent epimerase/dehydratase" evidence="7">
    <location>
        <begin position="13"/>
        <end position="243"/>
    </location>
</feature>
<evidence type="ECO:0000256" key="2">
    <source>
        <dbReference type="ARBA" id="ARBA00007637"/>
    </source>
</evidence>
<dbReference type="Gene3D" id="3.90.25.10">
    <property type="entry name" value="UDP-galactose 4-epimerase, domain 1"/>
    <property type="match status" value="1"/>
</dbReference>
<evidence type="ECO:0000259" key="6">
    <source>
        <dbReference type="Pfam" id="PF00535"/>
    </source>
</evidence>
<dbReference type="InterPro" id="IPR001509">
    <property type="entry name" value="Epimerase_deHydtase"/>
</dbReference>
<dbReference type="PANTHER" id="PTHR43725:SF53">
    <property type="entry name" value="UDP-ARABINOSE 4-EPIMERASE 1"/>
    <property type="match status" value="1"/>
</dbReference>
<evidence type="ECO:0000256" key="3">
    <source>
        <dbReference type="ARBA" id="ARBA00018569"/>
    </source>
</evidence>
<protein>
    <recommendedName>
        <fullName evidence="3">UDP-glucose 4-epimerase</fullName>
    </recommendedName>
    <alternativeName>
        <fullName evidence="5">Galactowaldenase</fullName>
    </alternativeName>
    <alternativeName>
        <fullName evidence="4">UDP-galactose 4-epimerase</fullName>
    </alternativeName>
</protein>
<name>C7Q462_CATAD</name>
<sequence>MSGATGLTAGAKVLITGGAGFIGSTVASACLDADLVPVILDNLSTGRSEFTEGRIFYEGDIADAALLDRVFAAQPDIAAAVHCAALTNVPESVANPIRYYRENVTKTLELIEGLVRNGCRRMVFSSSASVYAAGSSGPYARSKAITEWVLEDVARAGDLQAVALRYFTPIGADPDFHTGTPSPEALHVLDKVTTAYRSDEPFHIAGTDFSPFDSRRDARDYIHVWDLAEAHVAALRNFDAIVARHASHTVPYEVINLGAGDGTTVPQPALEARQPLGWAPRYSVGTGIRDALTWARVRAGLPAPARVRAAKPASVVDVLMPYYGDVGMMQEAVRSVLAQRDQHWRLTVVDDGAEPGVPEWFAGLIAEHGPDKIRYQRNPVNLGITENFQKCLSLVTHPLVTMIGCDDRMLPDYIGTVRALMRDYPRVSLAQPGVEVIDGAGEVVEPWVDKVKRRLYAPRVHGALVLSGESLAVSLLRGNWMYFPAICWRADVITEVGFDPHLRVIQDLALTLEWVRAGAQIVVSDTICFQYRRHAVSLSSEQATTGARFTEERTFFLDEAARMDRLGWRHAARTARLHLSSRLHAATMLPSALRRGSRDGVRTLAAYAFGPSRRPGGSSGGPAR</sequence>
<organism evidence="8 9">
    <name type="scientific">Catenulispora acidiphila (strain DSM 44928 / JCM 14897 / NBRC 102108 / NRRL B-24433 / ID139908)</name>
    <dbReference type="NCBI Taxonomy" id="479433"/>
    <lineage>
        <taxon>Bacteria</taxon>
        <taxon>Bacillati</taxon>
        <taxon>Actinomycetota</taxon>
        <taxon>Actinomycetes</taxon>
        <taxon>Catenulisporales</taxon>
        <taxon>Catenulisporaceae</taxon>
        <taxon>Catenulispora</taxon>
    </lineage>
</organism>
<evidence type="ECO:0000313" key="8">
    <source>
        <dbReference type="EMBL" id="ACU69922.1"/>
    </source>
</evidence>
<dbReference type="SUPFAM" id="SSF53448">
    <property type="entry name" value="Nucleotide-diphospho-sugar transferases"/>
    <property type="match status" value="1"/>
</dbReference>
<dbReference type="STRING" id="479433.Caci_0994"/>
<dbReference type="PANTHER" id="PTHR43725">
    <property type="entry name" value="UDP-GLUCOSE 4-EPIMERASE"/>
    <property type="match status" value="1"/>
</dbReference>
<dbReference type="Proteomes" id="UP000000851">
    <property type="component" value="Chromosome"/>
</dbReference>
<dbReference type="EMBL" id="CP001700">
    <property type="protein sequence ID" value="ACU69922.1"/>
    <property type="molecule type" value="Genomic_DNA"/>
</dbReference>
<evidence type="ECO:0000256" key="4">
    <source>
        <dbReference type="ARBA" id="ARBA00031367"/>
    </source>
</evidence>
<dbReference type="Gene3D" id="3.90.550.10">
    <property type="entry name" value="Spore Coat Polysaccharide Biosynthesis Protein SpsA, Chain A"/>
    <property type="match status" value="1"/>
</dbReference>
<dbReference type="CAZy" id="GT2">
    <property type="family name" value="Glycosyltransferase Family 2"/>
</dbReference>
<keyword evidence="9" id="KW-1185">Reference proteome</keyword>
<evidence type="ECO:0000259" key="7">
    <source>
        <dbReference type="Pfam" id="PF01370"/>
    </source>
</evidence>
<dbReference type="KEGG" id="cai:Caci_0994"/>
<comment type="similarity">
    <text evidence="2">Belongs to the NAD(P)-dependent epimerase/dehydratase family.</text>
</comment>
<evidence type="ECO:0000313" key="9">
    <source>
        <dbReference type="Proteomes" id="UP000000851"/>
    </source>
</evidence>
<dbReference type="HOGENOM" id="CLU_437888_0_0_11"/>
<accession>C7Q462</accession>